<name>A0A0G4H4C0_VITBC</name>
<dbReference type="AlphaFoldDB" id="A0A0G4H4C0"/>
<evidence type="ECO:0000313" key="3">
    <source>
        <dbReference type="EMBL" id="CEM38616.1"/>
    </source>
</evidence>
<feature type="coiled-coil region" evidence="1">
    <location>
        <begin position="90"/>
        <end position="145"/>
    </location>
</feature>
<gene>
    <name evidence="3" type="ORF">Vbra_10601</name>
</gene>
<evidence type="ECO:0000256" key="2">
    <source>
        <dbReference type="SAM" id="MobiDB-lite"/>
    </source>
</evidence>
<dbReference type="Proteomes" id="UP000041254">
    <property type="component" value="Unassembled WGS sequence"/>
</dbReference>
<feature type="region of interest" description="Disordered" evidence="2">
    <location>
        <begin position="1"/>
        <end position="80"/>
    </location>
</feature>
<accession>A0A0G4H4C0</accession>
<keyword evidence="1" id="KW-0175">Coiled coil</keyword>
<evidence type="ECO:0000313" key="4">
    <source>
        <dbReference type="Proteomes" id="UP000041254"/>
    </source>
</evidence>
<organism evidence="3 4">
    <name type="scientific">Vitrella brassicaformis (strain CCMP3155)</name>
    <dbReference type="NCBI Taxonomy" id="1169540"/>
    <lineage>
        <taxon>Eukaryota</taxon>
        <taxon>Sar</taxon>
        <taxon>Alveolata</taxon>
        <taxon>Colpodellida</taxon>
        <taxon>Vitrellaceae</taxon>
        <taxon>Vitrella</taxon>
    </lineage>
</organism>
<feature type="compositionally biased region" description="Low complexity" evidence="2">
    <location>
        <begin position="52"/>
        <end position="69"/>
    </location>
</feature>
<proteinExistence type="predicted"/>
<feature type="compositionally biased region" description="Basic residues" evidence="2">
    <location>
        <begin position="34"/>
        <end position="51"/>
    </location>
</feature>
<evidence type="ECO:0000256" key="1">
    <source>
        <dbReference type="SAM" id="Coils"/>
    </source>
</evidence>
<dbReference type="EMBL" id="CDMY01000989">
    <property type="protein sequence ID" value="CEM38616.1"/>
    <property type="molecule type" value="Genomic_DNA"/>
</dbReference>
<protein>
    <submittedName>
        <fullName evidence="3">Uncharacterized protein</fullName>
    </submittedName>
</protein>
<dbReference type="InParanoid" id="A0A0G4H4C0"/>
<reference evidence="3 4" key="1">
    <citation type="submission" date="2014-11" db="EMBL/GenBank/DDBJ databases">
        <authorList>
            <person name="Zhu J."/>
            <person name="Qi W."/>
            <person name="Song R."/>
        </authorList>
    </citation>
    <scope>NUCLEOTIDE SEQUENCE [LARGE SCALE GENOMIC DNA]</scope>
</reference>
<keyword evidence="4" id="KW-1185">Reference proteome</keyword>
<feature type="compositionally biased region" description="Basic and acidic residues" evidence="2">
    <location>
        <begin position="1"/>
        <end position="24"/>
    </location>
</feature>
<dbReference type="VEuPathDB" id="CryptoDB:Vbra_10601"/>
<sequence>MEIRKRKNEEYLKRKEEGEKEAKAAKTTTGAAHPARRRSSSNGRRARRRCSSRSVWCVSPSRPSSSSSRTWIHAKTKKTSEQTQKIEGQVLDAKSRILILKNQIDQERKNCQAAKEAHDSARAHLKQLKADKHQLDEAKAKLTDRARGIFLPELFSCLW</sequence>